<evidence type="ECO:0000313" key="6">
    <source>
        <dbReference type="EMBL" id="MBD4339498.1"/>
    </source>
</evidence>
<feature type="chain" id="PRO_5044547510" evidence="3">
    <location>
        <begin position="20"/>
        <end position="377"/>
    </location>
</feature>
<dbReference type="PANTHER" id="PTHR43760">
    <property type="entry name" value="ENDORIBONUCLEASE-RELATED"/>
    <property type="match status" value="1"/>
</dbReference>
<dbReference type="Gene3D" id="3.30.1330.40">
    <property type="entry name" value="RutC-like"/>
    <property type="match status" value="1"/>
</dbReference>
<dbReference type="SUPFAM" id="SSF52218">
    <property type="entry name" value="Flavoproteins"/>
    <property type="match status" value="1"/>
</dbReference>
<dbReference type="Proteomes" id="UP000052230">
    <property type="component" value="Unassembled WGS sequence"/>
</dbReference>
<comment type="caution">
    <text evidence="5">The sequence shown here is derived from an EMBL/GenBank/DDBJ whole genome shotgun (WGS) entry which is preliminary data.</text>
</comment>
<dbReference type="SUPFAM" id="SSF55298">
    <property type="entry name" value="YjgF-like"/>
    <property type="match status" value="1"/>
</dbReference>
<dbReference type="Proteomes" id="UP000653002">
    <property type="component" value="Unassembled WGS sequence"/>
</dbReference>
<dbReference type="Gene3D" id="3.40.50.360">
    <property type="match status" value="1"/>
</dbReference>
<dbReference type="PATRIC" id="fig|434928.28.peg.2446"/>
<name>A0A0U5FI28_XANCI</name>
<keyword evidence="2" id="KW-0288">FMN</keyword>
<evidence type="ECO:0000256" key="1">
    <source>
        <dbReference type="ARBA" id="ARBA00022630"/>
    </source>
</evidence>
<evidence type="ECO:0000313" key="5">
    <source>
        <dbReference type="EMBL" id="CEG16591.1"/>
    </source>
</evidence>
<dbReference type="Pfam" id="PF14588">
    <property type="entry name" value="YjgF_endoribonc"/>
    <property type="match status" value="1"/>
</dbReference>
<keyword evidence="3" id="KW-0732">Signal</keyword>
<accession>A0A0U5FI28</accession>
<feature type="signal peptide" evidence="3">
    <location>
        <begin position="1"/>
        <end position="19"/>
    </location>
</feature>
<proteinExistence type="predicted"/>
<dbReference type="Pfam" id="PF03358">
    <property type="entry name" value="FMN_red"/>
    <property type="match status" value="1"/>
</dbReference>
<evidence type="ECO:0000259" key="4">
    <source>
        <dbReference type="PROSITE" id="PS50902"/>
    </source>
</evidence>
<feature type="domain" description="Flavodoxin-like" evidence="4">
    <location>
        <begin position="25"/>
        <end position="203"/>
    </location>
</feature>
<dbReference type="InterPro" id="IPR029039">
    <property type="entry name" value="Flavoprotein-like_sf"/>
</dbReference>
<dbReference type="AlphaFoldDB" id="A0A0U5FI28"/>
<dbReference type="PANTHER" id="PTHR43760:SF1">
    <property type="entry name" value="ENDORIBONUCLEASE L-PSP_CHORISMATE MUTASE-LIKE DOMAIN-CONTAINING PROTEIN"/>
    <property type="match status" value="1"/>
</dbReference>
<dbReference type="EMBL" id="CCXZ01000139">
    <property type="protein sequence ID" value="CEG16591.1"/>
    <property type="molecule type" value="Genomic_DNA"/>
</dbReference>
<evidence type="ECO:0000256" key="3">
    <source>
        <dbReference type="SAM" id="SignalP"/>
    </source>
</evidence>
<dbReference type="KEGG" id="xcn:J169_02394"/>
<dbReference type="GO" id="GO:0010181">
    <property type="term" value="F:FMN binding"/>
    <property type="evidence" value="ECO:0007669"/>
    <property type="project" value="InterPro"/>
</dbReference>
<evidence type="ECO:0000313" key="7">
    <source>
        <dbReference type="Proteomes" id="UP000052230"/>
    </source>
</evidence>
<sequence length="377" mass="39401">MKRLMLLVALIFMGATAMAQEKAKILVLIHSENGGTYELAKEVAAGIQSIGEVESVIKQVRASDKPALKDIPVATTQELTNYDGIAFGSPVYFANPSPAIGAFLAGTVDLWTRHALEGVPATVFMSAGSGAGNELAIQSFRNSLAAHGMVLVPNGIRGAEAVDNTIPQGNTILGATSLAGLKGSPRPSPSERQVARLQGSHFAKVALALRGVRPQPTARTEASRRVDINTALSEKGIVLPPPPAPVGNYTPFARSGNLVFINQVALKDGAIVHAGKVGAGVSDDQAKEATRVTMLNVLAVLKDAVGGDLNRVRRTVQLTGLFNTTNDYADHAKLLNVASDLTVEVFGERGKHARAAVGAASLPVASPVEIQAIFEVE</sequence>
<keyword evidence="7" id="KW-1185">Reference proteome</keyword>
<reference evidence="5 7" key="1">
    <citation type="submission" date="2014-09" db="EMBL/GenBank/DDBJ databases">
        <authorList>
            <person name="Regsiter A."/>
        </authorList>
    </citation>
    <scope>NUCLEOTIDE SEQUENCE [LARGE SCALE GENOMIC DNA]</scope>
</reference>
<dbReference type="InterPro" id="IPR005025">
    <property type="entry name" value="FMN_Rdtase-like_dom"/>
</dbReference>
<dbReference type="CDD" id="cd02199">
    <property type="entry name" value="YjgF_YER057c_UK114_like_1"/>
    <property type="match status" value="1"/>
</dbReference>
<dbReference type="EMBL" id="JAABFR010002228">
    <property type="protein sequence ID" value="MBD4339498.1"/>
    <property type="molecule type" value="Genomic_DNA"/>
</dbReference>
<evidence type="ECO:0000256" key="2">
    <source>
        <dbReference type="ARBA" id="ARBA00022643"/>
    </source>
</evidence>
<dbReference type="RefSeq" id="WP_015463236.1">
    <property type="nucleotide sequence ID" value="NZ_CAVLHM010000041.1"/>
</dbReference>
<keyword evidence="1" id="KW-0285">Flavoprotein</keyword>
<dbReference type="InterPro" id="IPR035959">
    <property type="entry name" value="RutC-like_sf"/>
</dbReference>
<gene>
    <name evidence="6" type="ORF">GUH15_26320</name>
    <name evidence="5" type="ORF">XAC3562_450009</name>
</gene>
<dbReference type="PROSITE" id="PS50902">
    <property type="entry name" value="FLAVODOXIN_LIKE"/>
    <property type="match status" value="1"/>
</dbReference>
<reference evidence="6" key="2">
    <citation type="submission" date="2020-01" db="EMBL/GenBank/DDBJ databases">
        <authorList>
            <person name="Richard D."/>
        </authorList>
    </citation>
    <scope>NUCLEOTIDE SEQUENCE</scope>
    <source>
        <strain evidence="6">JP541</strain>
    </source>
</reference>
<dbReference type="KEGG" id="xcf:J172_02388"/>
<protein>
    <submittedName>
        <fullName evidence="6">NAD(P)H:quinone oxidoreductase</fullName>
    </submittedName>
    <submittedName>
        <fullName evidence="5">Repressor binding protein</fullName>
    </submittedName>
</protein>
<dbReference type="InterPro" id="IPR008254">
    <property type="entry name" value="Flavodoxin/NO_synth"/>
</dbReference>
<dbReference type="GO" id="GO:0016491">
    <property type="term" value="F:oxidoreductase activity"/>
    <property type="evidence" value="ECO:0007669"/>
    <property type="project" value="InterPro"/>
</dbReference>
<dbReference type="KEGG" id="xcu:J159_02385"/>
<dbReference type="InterPro" id="IPR013813">
    <property type="entry name" value="Endoribo_LPSP/chorism_mut-like"/>
</dbReference>
<organism evidence="5 7">
    <name type="scientific">Xanthomonas citri pv. citri</name>
    <dbReference type="NCBI Taxonomy" id="611301"/>
    <lineage>
        <taxon>Bacteria</taxon>
        <taxon>Pseudomonadati</taxon>
        <taxon>Pseudomonadota</taxon>
        <taxon>Gammaproteobacteria</taxon>
        <taxon>Lysobacterales</taxon>
        <taxon>Lysobacteraceae</taxon>
        <taxon>Xanthomonas</taxon>
    </lineage>
</organism>